<proteinExistence type="predicted"/>
<dbReference type="Proteomes" id="UP000588112">
    <property type="component" value="Unassembled WGS sequence"/>
</dbReference>
<protein>
    <submittedName>
        <fullName evidence="1">Methionyl-tRNA formyltransferase</fullName>
    </submittedName>
</protein>
<accession>A0A7W8ZCQ1</accession>
<keyword evidence="2" id="KW-1185">Reference proteome</keyword>
<dbReference type="GO" id="GO:0016740">
    <property type="term" value="F:transferase activity"/>
    <property type="evidence" value="ECO:0007669"/>
    <property type="project" value="UniProtKB-KW"/>
</dbReference>
<dbReference type="RefSeq" id="WP_184618147.1">
    <property type="nucleotide sequence ID" value="NZ_BOOS01000008.1"/>
</dbReference>
<organism evidence="1 2">
    <name type="scientific">Sphaerisporangium krabiense</name>
    <dbReference type="NCBI Taxonomy" id="763782"/>
    <lineage>
        <taxon>Bacteria</taxon>
        <taxon>Bacillati</taxon>
        <taxon>Actinomycetota</taxon>
        <taxon>Actinomycetes</taxon>
        <taxon>Streptosporangiales</taxon>
        <taxon>Streptosporangiaceae</taxon>
        <taxon>Sphaerisporangium</taxon>
    </lineage>
</organism>
<comment type="caution">
    <text evidence="1">The sequence shown here is derived from an EMBL/GenBank/DDBJ whole genome shotgun (WGS) entry which is preliminary data.</text>
</comment>
<dbReference type="EMBL" id="JACHBR010000003">
    <property type="protein sequence ID" value="MBB5631490.1"/>
    <property type="molecule type" value="Genomic_DNA"/>
</dbReference>
<dbReference type="AlphaFoldDB" id="A0A7W8ZCQ1"/>
<keyword evidence="1" id="KW-0808">Transferase</keyword>
<reference evidence="1 2" key="1">
    <citation type="submission" date="2020-08" db="EMBL/GenBank/DDBJ databases">
        <title>Sequencing the genomes of 1000 actinobacteria strains.</title>
        <authorList>
            <person name="Klenk H.-P."/>
        </authorList>
    </citation>
    <scope>NUCLEOTIDE SEQUENCE [LARGE SCALE GENOMIC DNA]</scope>
    <source>
        <strain evidence="1 2">DSM 45790</strain>
    </source>
</reference>
<sequence length="61" mass="6922">MRAERGLCGVVAEPRGGSHHRLQRENTYAASRTEARLRAELERPLKQISRQVRALKQSPQA</sequence>
<evidence type="ECO:0000313" key="1">
    <source>
        <dbReference type="EMBL" id="MBB5631490.1"/>
    </source>
</evidence>
<evidence type="ECO:0000313" key="2">
    <source>
        <dbReference type="Proteomes" id="UP000588112"/>
    </source>
</evidence>
<gene>
    <name evidence="1" type="ORF">BJ981_007276</name>
</gene>
<name>A0A7W8ZCQ1_9ACTN</name>